<evidence type="ECO:0000256" key="6">
    <source>
        <dbReference type="SAM" id="MobiDB-lite"/>
    </source>
</evidence>
<dbReference type="AlphaFoldDB" id="A0A1Z1FCN6"/>
<comment type="similarity">
    <text evidence="2">Belongs to the autoinducer-2 exporter (AI-2E) (TC 2.A.86) family.</text>
</comment>
<dbReference type="PANTHER" id="PTHR21716:SF16">
    <property type="entry name" value="BLL1467 PROTEIN"/>
    <property type="match status" value="1"/>
</dbReference>
<dbReference type="GO" id="GO:0016020">
    <property type="term" value="C:membrane"/>
    <property type="evidence" value="ECO:0007669"/>
    <property type="project" value="UniProtKB-SubCell"/>
</dbReference>
<feature type="transmembrane region" description="Helical" evidence="7">
    <location>
        <begin position="114"/>
        <end position="135"/>
    </location>
</feature>
<dbReference type="PANTHER" id="PTHR21716">
    <property type="entry name" value="TRANSMEMBRANE PROTEIN"/>
    <property type="match status" value="1"/>
</dbReference>
<comment type="subcellular location">
    <subcellularLocation>
        <location evidence="1">Membrane</location>
        <topology evidence="1">Multi-pass membrane protein</topology>
    </subcellularLocation>
</comment>
<name>A0A1Z1FCN6_9SPHN</name>
<evidence type="ECO:0000256" key="3">
    <source>
        <dbReference type="ARBA" id="ARBA00022692"/>
    </source>
</evidence>
<dbReference type="GO" id="GO:0055085">
    <property type="term" value="P:transmembrane transport"/>
    <property type="evidence" value="ECO:0007669"/>
    <property type="project" value="TreeGrafter"/>
</dbReference>
<dbReference type="STRING" id="450378.GCA_001661675_02186"/>
<dbReference type="KEGG" id="cman:A9D14_10865"/>
<feature type="region of interest" description="Disordered" evidence="6">
    <location>
        <begin position="1"/>
        <end position="22"/>
    </location>
</feature>
<evidence type="ECO:0000256" key="1">
    <source>
        <dbReference type="ARBA" id="ARBA00004141"/>
    </source>
</evidence>
<evidence type="ECO:0000256" key="7">
    <source>
        <dbReference type="SAM" id="Phobius"/>
    </source>
</evidence>
<evidence type="ECO:0000256" key="2">
    <source>
        <dbReference type="ARBA" id="ARBA00009773"/>
    </source>
</evidence>
<dbReference type="EMBL" id="CP019602">
    <property type="protein sequence ID" value="ARU16588.1"/>
    <property type="molecule type" value="Genomic_DNA"/>
</dbReference>
<gene>
    <name evidence="8" type="ORF">A9D14_10865</name>
</gene>
<sequence length="411" mass="44350">MIAGRGAAMDDSTEPKTEKLPDGVNAEPVLIDRFEIDGDDDNAANRTVIWISRDLNRLASALLLILGLGLFLALPFVLSIGSVLFLPLVTALVLTIVLSPLADSLSRMGLPNIIASFMAVIVFIAIVVIALATILNPAIALFDRVPQLVASIDETFTQFRGQLDWINELNQRIVRLAGRTSEREVVLATPSMVERVALATPMLVLETLLTFLMAFFMIEARVRLRRRLLLERAEFTSSLRAARAIRDVQDRVASYILTVGLINAGVGVVAALGAWALGLDAPVMWGGLAALLNFLPYVGPLIMTGILLLVGMGTAETIILGLVPAGAYLALHAVEANVVTPAILGKRFTVNPVLILIAISYFTWIWGVLGALLSVPILITLIAIFQHLGHPNIVGFLFGEPLFVQPDEGRD</sequence>
<feature type="transmembrane region" description="Helical" evidence="7">
    <location>
        <begin position="252"/>
        <end position="277"/>
    </location>
</feature>
<keyword evidence="3 7" id="KW-0812">Transmembrane</keyword>
<feature type="transmembrane region" description="Helical" evidence="7">
    <location>
        <begin position="196"/>
        <end position="218"/>
    </location>
</feature>
<feature type="transmembrane region" description="Helical" evidence="7">
    <location>
        <begin position="58"/>
        <end position="78"/>
    </location>
</feature>
<feature type="transmembrane region" description="Helical" evidence="7">
    <location>
        <begin position="354"/>
        <end position="385"/>
    </location>
</feature>
<feature type="transmembrane region" description="Helical" evidence="7">
    <location>
        <begin position="84"/>
        <end position="102"/>
    </location>
</feature>
<feature type="transmembrane region" description="Helical" evidence="7">
    <location>
        <begin position="283"/>
        <end position="310"/>
    </location>
</feature>
<dbReference type="Proteomes" id="UP000195807">
    <property type="component" value="Chromosome"/>
</dbReference>
<organism evidence="8 9">
    <name type="scientific">Croceicoccus marinus</name>
    <dbReference type="NCBI Taxonomy" id="450378"/>
    <lineage>
        <taxon>Bacteria</taxon>
        <taxon>Pseudomonadati</taxon>
        <taxon>Pseudomonadota</taxon>
        <taxon>Alphaproteobacteria</taxon>
        <taxon>Sphingomonadales</taxon>
        <taxon>Erythrobacteraceae</taxon>
        <taxon>Croceicoccus</taxon>
    </lineage>
</organism>
<feature type="transmembrane region" description="Helical" evidence="7">
    <location>
        <begin position="317"/>
        <end position="334"/>
    </location>
</feature>
<keyword evidence="5 7" id="KW-0472">Membrane</keyword>
<evidence type="ECO:0000313" key="9">
    <source>
        <dbReference type="Proteomes" id="UP000195807"/>
    </source>
</evidence>
<evidence type="ECO:0000313" key="8">
    <source>
        <dbReference type="EMBL" id="ARU16588.1"/>
    </source>
</evidence>
<proteinExistence type="inferred from homology"/>
<reference evidence="8 9" key="1">
    <citation type="submission" date="2017-01" db="EMBL/GenBank/DDBJ databases">
        <title>Complete genome sequence of esterase-producing bacterium Croceicoccus marinus E4A9.</title>
        <authorList>
            <person name="Wu Y.-H."/>
            <person name="Cheng H."/>
            <person name="Xu L."/>
            <person name="Huo Y.-Y."/>
            <person name="Wang C.-S."/>
            <person name="Xu X.-W."/>
        </authorList>
    </citation>
    <scope>NUCLEOTIDE SEQUENCE [LARGE SCALE GENOMIC DNA]</scope>
    <source>
        <strain evidence="8 9">E4A9</strain>
    </source>
</reference>
<keyword evidence="9" id="KW-1185">Reference proteome</keyword>
<dbReference type="Pfam" id="PF01594">
    <property type="entry name" value="AI-2E_transport"/>
    <property type="match status" value="1"/>
</dbReference>
<evidence type="ECO:0000256" key="5">
    <source>
        <dbReference type="ARBA" id="ARBA00023136"/>
    </source>
</evidence>
<dbReference type="InterPro" id="IPR002549">
    <property type="entry name" value="AI-2E-like"/>
</dbReference>
<keyword evidence="4 7" id="KW-1133">Transmembrane helix</keyword>
<evidence type="ECO:0000256" key="4">
    <source>
        <dbReference type="ARBA" id="ARBA00022989"/>
    </source>
</evidence>
<accession>A0A1Z1FCN6</accession>
<protein>
    <submittedName>
        <fullName evidence="8">AI-2E family transporter</fullName>
    </submittedName>
</protein>